<comment type="caution">
    <text evidence="3">The sequence shown here is derived from an EMBL/GenBank/DDBJ whole genome shotgun (WGS) entry which is preliminary data.</text>
</comment>
<keyword evidence="2" id="KW-1133">Transmembrane helix</keyword>
<protein>
    <submittedName>
        <fullName evidence="3">Uncharacterized protein</fullName>
    </submittedName>
</protein>
<evidence type="ECO:0000313" key="3">
    <source>
        <dbReference type="EMBL" id="KAF2870887.1"/>
    </source>
</evidence>
<keyword evidence="2" id="KW-0472">Membrane</keyword>
<dbReference type="Proteomes" id="UP000481861">
    <property type="component" value="Unassembled WGS sequence"/>
</dbReference>
<name>A0A7C8IE52_9PLEO</name>
<gene>
    <name evidence="3" type="ORF">BDV95DRAFT_608002</name>
</gene>
<feature type="region of interest" description="Disordered" evidence="1">
    <location>
        <begin position="78"/>
        <end position="102"/>
    </location>
</feature>
<accession>A0A7C8IE52</accession>
<proteinExistence type="predicted"/>
<feature type="transmembrane region" description="Helical" evidence="2">
    <location>
        <begin position="50"/>
        <end position="74"/>
    </location>
</feature>
<organism evidence="3 4">
    <name type="scientific">Massariosphaeria phaeospora</name>
    <dbReference type="NCBI Taxonomy" id="100035"/>
    <lineage>
        <taxon>Eukaryota</taxon>
        <taxon>Fungi</taxon>
        <taxon>Dikarya</taxon>
        <taxon>Ascomycota</taxon>
        <taxon>Pezizomycotina</taxon>
        <taxon>Dothideomycetes</taxon>
        <taxon>Pleosporomycetidae</taxon>
        <taxon>Pleosporales</taxon>
        <taxon>Pleosporales incertae sedis</taxon>
        <taxon>Massariosphaeria</taxon>
    </lineage>
</organism>
<keyword evidence="2" id="KW-0812">Transmembrane</keyword>
<evidence type="ECO:0000256" key="1">
    <source>
        <dbReference type="SAM" id="MobiDB-lite"/>
    </source>
</evidence>
<evidence type="ECO:0000256" key="2">
    <source>
        <dbReference type="SAM" id="Phobius"/>
    </source>
</evidence>
<keyword evidence="4" id="KW-1185">Reference proteome</keyword>
<dbReference type="AlphaFoldDB" id="A0A7C8IE52"/>
<reference evidence="3 4" key="1">
    <citation type="submission" date="2020-01" db="EMBL/GenBank/DDBJ databases">
        <authorList>
            <consortium name="DOE Joint Genome Institute"/>
            <person name="Haridas S."/>
            <person name="Albert R."/>
            <person name="Binder M."/>
            <person name="Bloem J."/>
            <person name="Labutti K."/>
            <person name="Salamov A."/>
            <person name="Andreopoulos B."/>
            <person name="Baker S.E."/>
            <person name="Barry K."/>
            <person name="Bills G."/>
            <person name="Bluhm B.H."/>
            <person name="Cannon C."/>
            <person name="Castanera R."/>
            <person name="Culley D.E."/>
            <person name="Daum C."/>
            <person name="Ezra D."/>
            <person name="Gonzalez J.B."/>
            <person name="Henrissat B."/>
            <person name="Kuo A."/>
            <person name="Liang C."/>
            <person name="Lipzen A."/>
            <person name="Lutzoni F."/>
            <person name="Magnuson J."/>
            <person name="Mondo S."/>
            <person name="Nolan M."/>
            <person name="Ohm R."/>
            <person name="Pangilinan J."/>
            <person name="Park H.-J.H."/>
            <person name="Ramirez L."/>
            <person name="Alfaro M."/>
            <person name="Sun H."/>
            <person name="Tritt A."/>
            <person name="Yoshinaga Y."/>
            <person name="Zwiers L.-H.L."/>
            <person name="Turgeon B.G."/>
            <person name="Goodwin S.B."/>
            <person name="Spatafora J.W."/>
            <person name="Crous P.W."/>
            <person name="Grigoriev I.V."/>
        </authorList>
    </citation>
    <scope>NUCLEOTIDE SEQUENCE [LARGE SCALE GENOMIC DNA]</scope>
    <source>
        <strain evidence="3 4">CBS 611.86</strain>
    </source>
</reference>
<sequence>MSFSNPYINLPTIGARKPLQHPHHTIISPHRNEMPKLNTPPRIALSQKTIIILCTVIPVAVLFAVVMGIVHCALKRKRQKQARMRPDAETGAEPTLPDVPVPQAPRRFETVDVVAAKQIYDHENMRTIYLG</sequence>
<evidence type="ECO:0000313" key="4">
    <source>
        <dbReference type="Proteomes" id="UP000481861"/>
    </source>
</evidence>
<dbReference type="EMBL" id="JAADJZ010000013">
    <property type="protein sequence ID" value="KAF2870887.1"/>
    <property type="molecule type" value="Genomic_DNA"/>
</dbReference>